<protein>
    <recommendedName>
        <fullName evidence="9">Tetraspanin</fullName>
    </recommendedName>
</protein>
<dbReference type="AlphaFoldDB" id="A0A8C6UUE9"/>
<evidence type="ECO:0000256" key="4">
    <source>
        <dbReference type="ARBA" id="ARBA00023136"/>
    </source>
</evidence>
<dbReference type="Gene3D" id="1.10.1450.10">
    <property type="entry name" value="Tetraspanin"/>
    <property type="match status" value="1"/>
</dbReference>
<dbReference type="SUPFAM" id="SSF48652">
    <property type="entry name" value="Tetraspanin"/>
    <property type="match status" value="1"/>
</dbReference>
<dbReference type="PANTHER" id="PTHR19282">
    <property type="entry name" value="TETRASPANIN"/>
    <property type="match status" value="1"/>
</dbReference>
<feature type="transmembrane region" description="Helical" evidence="6">
    <location>
        <begin position="21"/>
        <end position="43"/>
    </location>
</feature>
<sequence>MSLGRVVLTPSDRRSLARVLVLLNWVSVVTGAVLVLVGVYLWAELWRWEVVLSEGVVWAVPAVLVWTGLTACVVNLTGAWLCLDAADVNRFLRWKLAMAPYVGVSLLLTAGVLLVAALCLAAAARLDGALEAGLSVAMRRYKDWDRHPGLKTRLDLLQIHMSCCGNVRYQDWFRVQWVPDRYLDRTDPGVRARLSSNVIGRYLSDSVPFSCCDPASPWPCPQTHLRSKALETHYSSILHHISLIAVGVWAFEVSHMLVVTGVRYLLCETARQNLIIMKSLGKCYQGDDDPNIDRPITGSGGRRTDQSDTEGRSLWGNRKQLNRLNQD</sequence>
<dbReference type="GO" id="GO:0007601">
    <property type="term" value="P:visual perception"/>
    <property type="evidence" value="ECO:0007669"/>
    <property type="project" value="InterPro"/>
</dbReference>
<dbReference type="Ensembl" id="ENSNMLT00000043219.1">
    <property type="protein sequence ID" value="ENSNMLP00000038830.1"/>
    <property type="gene ID" value="ENSNMLG00000023946.1"/>
</dbReference>
<feature type="region of interest" description="Disordered" evidence="5">
    <location>
        <begin position="291"/>
        <end position="313"/>
    </location>
</feature>
<feature type="transmembrane region" description="Helical" evidence="6">
    <location>
        <begin position="104"/>
        <end position="124"/>
    </location>
</feature>
<evidence type="ECO:0000313" key="8">
    <source>
        <dbReference type="Proteomes" id="UP000694523"/>
    </source>
</evidence>
<dbReference type="Pfam" id="PF00335">
    <property type="entry name" value="Tetraspanin"/>
    <property type="match status" value="1"/>
</dbReference>
<dbReference type="Proteomes" id="UP000694523">
    <property type="component" value="Unplaced"/>
</dbReference>
<keyword evidence="8" id="KW-1185">Reference proteome</keyword>
<name>A0A8C6UUE9_9GOBI</name>
<evidence type="ECO:0000256" key="2">
    <source>
        <dbReference type="ARBA" id="ARBA00022692"/>
    </source>
</evidence>
<dbReference type="PANTHER" id="PTHR19282:SF549">
    <property type="entry name" value="TETRASPANIN"/>
    <property type="match status" value="1"/>
</dbReference>
<keyword evidence="3 6" id="KW-1133">Transmembrane helix</keyword>
<feature type="compositionally biased region" description="Basic and acidic residues" evidence="5">
    <location>
        <begin position="302"/>
        <end position="311"/>
    </location>
</feature>
<evidence type="ECO:0000256" key="6">
    <source>
        <dbReference type="SAM" id="Phobius"/>
    </source>
</evidence>
<dbReference type="InterPro" id="IPR000830">
    <property type="entry name" value="Peripherin/rom-1"/>
</dbReference>
<proteinExistence type="predicted"/>
<comment type="subcellular location">
    <subcellularLocation>
        <location evidence="1">Membrane</location>
        <topology evidence="1">Multi-pass membrane protein</topology>
    </subcellularLocation>
</comment>
<keyword evidence="4 6" id="KW-0472">Membrane</keyword>
<accession>A0A8C6UUE9</accession>
<feature type="transmembrane region" description="Helical" evidence="6">
    <location>
        <begin position="63"/>
        <end position="83"/>
    </location>
</feature>
<reference evidence="7" key="2">
    <citation type="submission" date="2025-09" db="UniProtKB">
        <authorList>
            <consortium name="Ensembl"/>
        </authorList>
    </citation>
    <scope>IDENTIFICATION</scope>
</reference>
<evidence type="ECO:0000256" key="3">
    <source>
        <dbReference type="ARBA" id="ARBA00022989"/>
    </source>
</evidence>
<organism evidence="7 8">
    <name type="scientific">Neogobius melanostomus</name>
    <name type="common">round goby</name>
    <dbReference type="NCBI Taxonomy" id="47308"/>
    <lineage>
        <taxon>Eukaryota</taxon>
        <taxon>Metazoa</taxon>
        <taxon>Chordata</taxon>
        <taxon>Craniata</taxon>
        <taxon>Vertebrata</taxon>
        <taxon>Euteleostomi</taxon>
        <taxon>Actinopterygii</taxon>
        <taxon>Neopterygii</taxon>
        <taxon>Teleostei</taxon>
        <taxon>Neoteleostei</taxon>
        <taxon>Acanthomorphata</taxon>
        <taxon>Gobiaria</taxon>
        <taxon>Gobiiformes</taxon>
        <taxon>Gobioidei</taxon>
        <taxon>Gobiidae</taxon>
        <taxon>Benthophilinae</taxon>
        <taxon>Neogobiini</taxon>
        <taxon>Neogobius</taxon>
    </lineage>
</organism>
<keyword evidence="2 6" id="KW-0812">Transmembrane</keyword>
<dbReference type="InterPro" id="IPR018499">
    <property type="entry name" value="Tetraspanin/Peripherin"/>
</dbReference>
<dbReference type="PRINTS" id="PR00218">
    <property type="entry name" value="PERIPHERNRDS"/>
</dbReference>
<evidence type="ECO:0008006" key="9">
    <source>
        <dbReference type="Google" id="ProtNLM"/>
    </source>
</evidence>
<dbReference type="InterPro" id="IPR008952">
    <property type="entry name" value="Tetraspanin_EC2_sf"/>
</dbReference>
<evidence type="ECO:0000313" key="7">
    <source>
        <dbReference type="Ensembl" id="ENSNMLP00000038830.1"/>
    </source>
</evidence>
<evidence type="ECO:0000256" key="5">
    <source>
        <dbReference type="SAM" id="MobiDB-lite"/>
    </source>
</evidence>
<evidence type="ECO:0000256" key="1">
    <source>
        <dbReference type="ARBA" id="ARBA00004141"/>
    </source>
</evidence>
<reference evidence="7" key="1">
    <citation type="submission" date="2025-08" db="UniProtKB">
        <authorList>
            <consortium name="Ensembl"/>
        </authorList>
    </citation>
    <scope>IDENTIFICATION</scope>
</reference>
<dbReference type="GO" id="GO:0005886">
    <property type="term" value="C:plasma membrane"/>
    <property type="evidence" value="ECO:0007669"/>
    <property type="project" value="TreeGrafter"/>
</dbReference>